<evidence type="ECO:0000256" key="1">
    <source>
        <dbReference type="SAM" id="Phobius"/>
    </source>
</evidence>
<dbReference type="Proteomes" id="UP001296873">
    <property type="component" value="Unassembled WGS sequence"/>
</dbReference>
<keyword evidence="1" id="KW-0472">Membrane</keyword>
<dbReference type="EMBL" id="NRRL01000018">
    <property type="protein sequence ID" value="MBK1668189.1"/>
    <property type="molecule type" value="Genomic_DNA"/>
</dbReference>
<name>A0ABS1DD94_9PROT</name>
<evidence type="ECO:0008006" key="4">
    <source>
        <dbReference type="Google" id="ProtNLM"/>
    </source>
</evidence>
<accession>A0ABS1DD94</accession>
<keyword evidence="1" id="KW-1133">Transmembrane helix</keyword>
<dbReference type="Pfam" id="PF04964">
    <property type="entry name" value="Flp_Fap"/>
    <property type="match status" value="1"/>
</dbReference>
<comment type="caution">
    <text evidence="2">The sequence shown here is derived from an EMBL/GenBank/DDBJ whole genome shotgun (WGS) entry which is preliminary data.</text>
</comment>
<sequence length="58" mass="5983">MQKFFADQSGASLVEYGLLVALIAVAAIVAITNVGEAISSLFNDVATRLSTEAANVNP</sequence>
<proteinExistence type="predicted"/>
<reference evidence="2 3" key="1">
    <citation type="journal article" date="2020" name="Microorganisms">
        <title>Osmotic Adaptation and Compatible Solute Biosynthesis of Phototrophic Bacteria as Revealed from Genome Analyses.</title>
        <authorList>
            <person name="Imhoff J.F."/>
            <person name="Rahn T."/>
            <person name="Kunzel S."/>
            <person name="Keller A."/>
            <person name="Neulinger S.C."/>
        </authorList>
    </citation>
    <scope>NUCLEOTIDE SEQUENCE [LARGE SCALE GENOMIC DNA]</scope>
    <source>
        <strain evidence="2 3">DSM 9895</strain>
    </source>
</reference>
<keyword evidence="3" id="KW-1185">Reference proteome</keyword>
<keyword evidence="1" id="KW-0812">Transmembrane</keyword>
<protein>
    <recommendedName>
        <fullName evidence="4">Flp family type IVb pilin</fullName>
    </recommendedName>
</protein>
<feature type="transmembrane region" description="Helical" evidence="1">
    <location>
        <begin position="12"/>
        <end position="32"/>
    </location>
</feature>
<dbReference type="InterPro" id="IPR007047">
    <property type="entry name" value="Flp_Fap"/>
</dbReference>
<gene>
    <name evidence="2" type="ORF">CKO28_09080</name>
</gene>
<evidence type="ECO:0000313" key="3">
    <source>
        <dbReference type="Proteomes" id="UP001296873"/>
    </source>
</evidence>
<evidence type="ECO:0000313" key="2">
    <source>
        <dbReference type="EMBL" id="MBK1668189.1"/>
    </source>
</evidence>
<dbReference type="RefSeq" id="WP_200340384.1">
    <property type="nucleotide sequence ID" value="NZ_NRRL01000018.1"/>
</dbReference>
<organism evidence="2 3">
    <name type="scientific">Rhodovibrio sodomensis</name>
    <dbReference type="NCBI Taxonomy" id="1088"/>
    <lineage>
        <taxon>Bacteria</taxon>
        <taxon>Pseudomonadati</taxon>
        <taxon>Pseudomonadota</taxon>
        <taxon>Alphaproteobacteria</taxon>
        <taxon>Rhodospirillales</taxon>
        <taxon>Rhodovibrionaceae</taxon>
        <taxon>Rhodovibrio</taxon>
    </lineage>
</organism>